<keyword evidence="3" id="KW-1185">Reference proteome</keyword>
<reference evidence="2 3" key="1">
    <citation type="submission" date="2017-03" db="EMBL/GenBank/DDBJ databases">
        <title>Widespread Adenine N6-methylation of Active Genes in Fungi.</title>
        <authorList>
            <consortium name="DOE Joint Genome Institute"/>
            <person name="Mondo S.J."/>
            <person name="Dannebaum R.O."/>
            <person name="Kuo R.C."/>
            <person name="Louie K.B."/>
            <person name="Bewick A.J."/>
            <person name="Labutti K."/>
            <person name="Haridas S."/>
            <person name="Kuo A."/>
            <person name="Salamov A."/>
            <person name="Ahrendt S.R."/>
            <person name="Lau R."/>
            <person name="Bowen B.P."/>
            <person name="Lipzen A."/>
            <person name="Sullivan W."/>
            <person name="Andreopoulos W.B."/>
            <person name="Clum A."/>
            <person name="Lindquist E."/>
            <person name="Daum C."/>
            <person name="Northen T.R."/>
            <person name="Ramamoorthy G."/>
            <person name="Schmitz R.J."/>
            <person name="Gryganskyi A."/>
            <person name="Culley D."/>
            <person name="Magnuson J."/>
            <person name="James T.Y."/>
            <person name="O'Malley M.A."/>
            <person name="Stajich J.E."/>
            <person name="Spatafora J.W."/>
            <person name="Visel A."/>
            <person name="Grigoriev I.V."/>
        </authorList>
    </citation>
    <scope>NUCLEOTIDE SEQUENCE [LARGE SCALE GENOMIC DNA]</scope>
    <source>
        <strain evidence="2 3">NRRL Y-17943</strain>
    </source>
</reference>
<evidence type="ECO:0000313" key="2">
    <source>
        <dbReference type="EMBL" id="ORX35268.1"/>
    </source>
</evidence>
<dbReference type="STRING" id="4999.A0A1Y1UB50"/>
<dbReference type="InterPro" id="IPR008928">
    <property type="entry name" value="6-hairpin_glycosidase_sf"/>
</dbReference>
<feature type="chain" id="PRO_5013254280" evidence="1">
    <location>
        <begin position="19"/>
        <end position="436"/>
    </location>
</feature>
<evidence type="ECO:0000256" key="1">
    <source>
        <dbReference type="SAM" id="SignalP"/>
    </source>
</evidence>
<dbReference type="EMBL" id="NBSH01000011">
    <property type="protein sequence ID" value="ORX35268.1"/>
    <property type="molecule type" value="Genomic_DNA"/>
</dbReference>
<dbReference type="PANTHER" id="PTHR47791">
    <property type="entry name" value="MEIOTICALLY UP-REGULATED GENE 191 PROTEIN"/>
    <property type="match status" value="1"/>
</dbReference>
<keyword evidence="2" id="KW-0378">Hydrolase</keyword>
<accession>A0A1Y1UB50</accession>
<dbReference type="InterPro" id="IPR005198">
    <property type="entry name" value="Glyco_hydro_76"/>
</dbReference>
<dbReference type="GeneID" id="33558298"/>
<feature type="signal peptide" evidence="1">
    <location>
        <begin position="1"/>
        <end position="18"/>
    </location>
</feature>
<protein>
    <submittedName>
        <fullName evidence="2">Glycosyl hydrolase family 76-domain-containing protein</fullName>
    </submittedName>
</protein>
<keyword evidence="1" id="KW-0732">Signal</keyword>
<gene>
    <name evidence="2" type="ORF">BD324DRAFT_632109</name>
</gene>
<dbReference type="AlphaFoldDB" id="A0A1Y1UB50"/>
<dbReference type="Proteomes" id="UP000193218">
    <property type="component" value="Unassembled WGS sequence"/>
</dbReference>
<comment type="caution">
    <text evidence="2">The sequence shown here is derived from an EMBL/GenBank/DDBJ whole genome shotgun (WGS) entry which is preliminary data.</text>
</comment>
<dbReference type="InterPro" id="IPR053169">
    <property type="entry name" value="MUG_Protein"/>
</dbReference>
<sequence>MVVFSRKSLMTLIPLVAALPSKRDSSPAILNSSYVNPHFQQSCDNVWSYSTDSFQYLLSLLNGTDSDFPTGWVGQNGWTNIAQWDYQQHSKLFYDQYKINETYYAYNPTGCYAYWHNPLADCYNDDAGWAALSSLEGYEAYGDPVFLAWAESVFEFVDGHGFIHQSDLDAGYLVDTKWPNTTLQATCNGQSMYGGVYWMNGAPMDPNQGGAGDPDVNAVSSGLFALLGAELCRITGDQVYCDRAYEAIQWIDRFLVRPDGLIYDHINGTSCEVKDWTFTYNAALYLGAYGVLGHITSNQTALDIAKQVAITSMNTPVWNTDQGVIFEGAGNVTQGNDAIGFKSVLIRNLHRISQWMDSDVQEAIRQYVNIQYWSLVNNDSNNPNMPIQYGRNWTGTYEVSTGQTMVAALDVLNALILNPQSAFPDTNVTNMPVIGI</sequence>
<dbReference type="GO" id="GO:0005975">
    <property type="term" value="P:carbohydrate metabolic process"/>
    <property type="evidence" value="ECO:0007669"/>
    <property type="project" value="InterPro"/>
</dbReference>
<dbReference type="RefSeq" id="XP_021869458.1">
    <property type="nucleotide sequence ID" value="XM_022016489.1"/>
</dbReference>
<dbReference type="SUPFAM" id="SSF48208">
    <property type="entry name" value="Six-hairpin glycosidases"/>
    <property type="match status" value="1"/>
</dbReference>
<dbReference type="PANTHER" id="PTHR47791:SF3">
    <property type="entry name" value="MEIOTICALLY UP-REGULATED GENE 191 PROTEIN"/>
    <property type="match status" value="1"/>
</dbReference>
<dbReference type="GO" id="GO:0016787">
    <property type="term" value="F:hydrolase activity"/>
    <property type="evidence" value="ECO:0007669"/>
    <property type="project" value="UniProtKB-KW"/>
</dbReference>
<organism evidence="2 3">
    <name type="scientific">Kockovaella imperatae</name>
    <dbReference type="NCBI Taxonomy" id="4999"/>
    <lineage>
        <taxon>Eukaryota</taxon>
        <taxon>Fungi</taxon>
        <taxon>Dikarya</taxon>
        <taxon>Basidiomycota</taxon>
        <taxon>Agaricomycotina</taxon>
        <taxon>Tremellomycetes</taxon>
        <taxon>Tremellales</taxon>
        <taxon>Cuniculitremaceae</taxon>
        <taxon>Kockovaella</taxon>
    </lineage>
</organism>
<dbReference type="InParanoid" id="A0A1Y1UB50"/>
<name>A0A1Y1UB50_9TREE</name>
<evidence type="ECO:0000313" key="3">
    <source>
        <dbReference type="Proteomes" id="UP000193218"/>
    </source>
</evidence>
<proteinExistence type="predicted"/>
<dbReference type="Gene3D" id="1.50.10.20">
    <property type="match status" value="1"/>
</dbReference>
<dbReference type="OrthoDB" id="3223195at2759"/>
<dbReference type="Pfam" id="PF03663">
    <property type="entry name" value="Glyco_hydro_76"/>
    <property type="match status" value="1"/>
</dbReference>